<dbReference type="OrthoDB" id="1427479at2"/>
<accession>A4C183</accession>
<dbReference type="AlphaFoldDB" id="A4C183"/>
<protein>
    <submittedName>
        <fullName evidence="1">Uncharacterized protein</fullName>
    </submittedName>
</protein>
<dbReference type="Proteomes" id="UP000003053">
    <property type="component" value="Unassembled WGS sequence"/>
</dbReference>
<dbReference type="RefSeq" id="WP_004570846.1">
    <property type="nucleotide sequence ID" value="NZ_CH724148.1"/>
</dbReference>
<dbReference type="eggNOG" id="ENOG503321G">
    <property type="taxonomic scope" value="Bacteria"/>
</dbReference>
<keyword evidence="2" id="KW-1185">Reference proteome</keyword>
<proteinExistence type="predicted"/>
<evidence type="ECO:0000313" key="1">
    <source>
        <dbReference type="EMBL" id="EAR11886.1"/>
    </source>
</evidence>
<name>A4C183_9FLAO</name>
<comment type="caution">
    <text evidence="1">The sequence shown here is derived from an EMBL/GenBank/DDBJ whole genome shotgun (WGS) entry which is preliminary data.</text>
</comment>
<evidence type="ECO:0000313" key="2">
    <source>
        <dbReference type="Proteomes" id="UP000003053"/>
    </source>
</evidence>
<dbReference type="HOGENOM" id="CLU_1174437_0_0_10"/>
<reference evidence="1 2" key="1">
    <citation type="submission" date="2006-02" db="EMBL/GenBank/DDBJ databases">
        <authorList>
            <person name="Murray A."/>
            <person name="Staley J."/>
            <person name="Ferriera S."/>
            <person name="Johnson J."/>
            <person name="Kravitz S."/>
            <person name="Halpern A."/>
            <person name="Remington K."/>
            <person name="Beeson K."/>
            <person name="Tran B."/>
            <person name="Rogers Y.-H."/>
            <person name="Friedman R."/>
            <person name="Venter J.C."/>
        </authorList>
    </citation>
    <scope>NUCLEOTIDE SEQUENCE [LARGE SCALE GENOMIC DNA]</scope>
    <source>
        <strain evidence="1 2">23-P</strain>
    </source>
</reference>
<gene>
    <name evidence="1" type="ORF">PI23P_11152</name>
</gene>
<dbReference type="EMBL" id="AAOG01000003">
    <property type="protein sequence ID" value="EAR11886.1"/>
    <property type="molecule type" value="Genomic_DNA"/>
</dbReference>
<organism evidence="1 2">
    <name type="scientific">Polaribacter irgensii 23-P</name>
    <dbReference type="NCBI Taxonomy" id="313594"/>
    <lineage>
        <taxon>Bacteria</taxon>
        <taxon>Pseudomonadati</taxon>
        <taxon>Bacteroidota</taxon>
        <taxon>Flavobacteriia</taxon>
        <taxon>Flavobacteriales</taxon>
        <taxon>Flavobacteriaceae</taxon>
    </lineage>
</organism>
<sequence length="231" mass="26425">MRKIEKIENHLKESNNSQHIINGIKAILANFPVGSGIASLMSDYIPSQRELRLMEFTENIARDLSELENEINKNYLKSDEYAFIFEKCFKGAVENYQKEKIIAFRAILINSLIEFKITQTEKEYYLNLVDNLSLLHIKILSFLAFPKKYLEINGLDESIISGSFSSFFPKVIPEANIEIIKLAFKDLHNYGFTNTDSGIFSTLTSSSGWNLLGDNVSKNGRNFIEFISLNE</sequence>